<dbReference type="EMBL" id="QPFP01000406">
    <property type="protein sequence ID" value="TEB13963.1"/>
    <property type="molecule type" value="Genomic_DNA"/>
</dbReference>
<comment type="caution">
    <text evidence="1">The sequence shown here is derived from an EMBL/GenBank/DDBJ whole genome shotgun (WGS) entry which is preliminary data.</text>
</comment>
<dbReference type="AlphaFoldDB" id="A0A4Y7RYR6"/>
<evidence type="ECO:0000313" key="1">
    <source>
        <dbReference type="EMBL" id="TEB13963.1"/>
    </source>
</evidence>
<evidence type="ECO:0000313" key="2">
    <source>
        <dbReference type="Proteomes" id="UP000298030"/>
    </source>
</evidence>
<protein>
    <submittedName>
        <fullName evidence="1">Uncharacterized protein</fullName>
    </submittedName>
</protein>
<gene>
    <name evidence="1" type="ORF">FA13DRAFT_1748167</name>
</gene>
<reference evidence="1 2" key="1">
    <citation type="journal article" date="2019" name="Nat. Ecol. Evol.">
        <title>Megaphylogeny resolves global patterns of mushroom evolution.</title>
        <authorList>
            <person name="Varga T."/>
            <person name="Krizsan K."/>
            <person name="Foldi C."/>
            <person name="Dima B."/>
            <person name="Sanchez-Garcia M."/>
            <person name="Sanchez-Ramirez S."/>
            <person name="Szollosi G.J."/>
            <person name="Szarkandi J.G."/>
            <person name="Papp V."/>
            <person name="Albert L."/>
            <person name="Andreopoulos W."/>
            <person name="Angelini C."/>
            <person name="Antonin V."/>
            <person name="Barry K.W."/>
            <person name="Bougher N.L."/>
            <person name="Buchanan P."/>
            <person name="Buyck B."/>
            <person name="Bense V."/>
            <person name="Catcheside P."/>
            <person name="Chovatia M."/>
            <person name="Cooper J."/>
            <person name="Damon W."/>
            <person name="Desjardin D."/>
            <person name="Finy P."/>
            <person name="Geml J."/>
            <person name="Haridas S."/>
            <person name="Hughes K."/>
            <person name="Justo A."/>
            <person name="Karasinski D."/>
            <person name="Kautmanova I."/>
            <person name="Kiss B."/>
            <person name="Kocsube S."/>
            <person name="Kotiranta H."/>
            <person name="LaButti K.M."/>
            <person name="Lechner B.E."/>
            <person name="Liimatainen K."/>
            <person name="Lipzen A."/>
            <person name="Lukacs Z."/>
            <person name="Mihaltcheva S."/>
            <person name="Morgado L.N."/>
            <person name="Niskanen T."/>
            <person name="Noordeloos M.E."/>
            <person name="Ohm R.A."/>
            <person name="Ortiz-Santana B."/>
            <person name="Ovrebo C."/>
            <person name="Racz N."/>
            <person name="Riley R."/>
            <person name="Savchenko A."/>
            <person name="Shiryaev A."/>
            <person name="Soop K."/>
            <person name="Spirin V."/>
            <person name="Szebenyi C."/>
            <person name="Tomsovsky M."/>
            <person name="Tulloss R.E."/>
            <person name="Uehling J."/>
            <person name="Grigoriev I.V."/>
            <person name="Vagvolgyi C."/>
            <person name="Papp T."/>
            <person name="Martin F.M."/>
            <person name="Miettinen O."/>
            <person name="Hibbett D.S."/>
            <person name="Nagy L.G."/>
        </authorList>
    </citation>
    <scope>NUCLEOTIDE SEQUENCE [LARGE SCALE GENOMIC DNA]</scope>
    <source>
        <strain evidence="1 2">FP101781</strain>
    </source>
</reference>
<keyword evidence="2" id="KW-1185">Reference proteome</keyword>
<accession>A0A4Y7RYR6</accession>
<proteinExistence type="predicted"/>
<dbReference type="Proteomes" id="UP000298030">
    <property type="component" value="Unassembled WGS sequence"/>
</dbReference>
<sequence length="64" mass="7353">MPIIPWNISRATHSSIQWYGFSFRRLAEGLYNHFARCPRVHTPTSQAATSLVCLQAAKKEKHKI</sequence>
<organism evidence="1 2">
    <name type="scientific">Coprinellus micaceus</name>
    <name type="common">Glistening ink-cap mushroom</name>
    <name type="synonym">Coprinus micaceus</name>
    <dbReference type="NCBI Taxonomy" id="71717"/>
    <lineage>
        <taxon>Eukaryota</taxon>
        <taxon>Fungi</taxon>
        <taxon>Dikarya</taxon>
        <taxon>Basidiomycota</taxon>
        <taxon>Agaricomycotina</taxon>
        <taxon>Agaricomycetes</taxon>
        <taxon>Agaricomycetidae</taxon>
        <taxon>Agaricales</taxon>
        <taxon>Agaricineae</taxon>
        <taxon>Psathyrellaceae</taxon>
        <taxon>Coprinellus</taxon>
    </lineage>
</organism>
<name>A0A4Y7RYR6_COPMI</name>